<dbReference type="InterPro" id="IPR011990">
    <property type="entry name" value="TPR-like_helical_dom_sf"/>
</dbReference>
<dbReference type="EMBL" id="JAULSU010000004">
    <property type="protein sequence ID" value="KAK0620368.1"/>
    <property type="molecule type" value="Genomic_DNA"/>
</dbReference>
<dbReference type="PANTHER" id="PTHR47939">
    <property type="entry name" value="MEMBRANE-ASSOCIATED SALT-INDUCIBLE PROTEIN-LIKE"/>
    <property type="match status" value="1"/>
</dbReference>
<accession>A0AA39WRP7</accession>
<dbReference type="InterPro" id="IPR050667">
    <property type="entry name" value="PPR-containing_protein"/>
</dbReference>
<dbReference type="Proteomes" id="UP001175000">
    <property type="component" value="Unassembled WGS sequence"/>
</dbReference>
<gene>
    <name evidence="4" type="ORF">B0T14DRAFT_230672</name>
</gene>
<sequence>MPPPASYALDGLWRCLCPSIDAAFLTRAPQHLPRLTSRPVRTYDGYRAVRQARRLHTAFHPAGGPALDDDGIKSASDILRSELLNDATRRVVLPEVVYRGQSNATENQMCQSLLPDEEPGMDYNASMFEALVKSNWDTDGSAAVLKEIHDRMEKRQILPDSSFYHAALRLLAVHPNYIERAKILRDMKNKNMALTAEGKTSVALGLLRDEQYEMALDYLNEMARDAVDTPAWVFDIFIFVLGKKGFNEEALKLMLQRPERPLEGAALPTATLWYFLMDECSAAYNYRGTRYLWDNMVRSKIVPSDGMVNNVLLTASRHGDLDLAEQAIQSLSQRSVKLGKHHYEALIDCYLACEDAENALRVLAIMKRAAIVDLMESTKIIRHALEHSALTATEIATLPRILRKSSDATPEAEALLIDVLCRRKELNLALEIFKNSDTLQRAGPELHTYFRVHESFLSAPLKHRQPSVEEAALVLSTVERFASYDEVHIVDIVSFLRCYTLVGNDDLRSKCLDLLMKKESGFDEIETPFLIDLVEICLSKRDPRAWDLLDNLHARDVVESELSSRVSRVWRKLIDMRGETERAGARKPTKSTKAEDTKPEGQREVGEIESVGGEDVLSKN</sequence>
<evidence type="ECO:0000313" key="4">
    <source>
        <dbReference type="EMBL" id="KAK0620368.1"/>
    </source>
</evidence>
<reference evidence="4" key="1">
    <citation type="submission" date="2023-06" db="EMBL/GenBank/DDBJ databases">
        <title>Genome-scale phylogeny and comparative genomics of the fungal order Sordariales.</title>
        <authorList>
            <consortium name="Lawrence Berkeley National Laboratory"/>
            <person name="Hensen N."/>
            <person name="Bonometti L."/>
            <person name="Westerberg I."/>
            <person name="Brannstrom I.O."/>
            <person name="Guillou S."/>
            <person name="Cros-Aarteil S."/>
            <person name="Calhoun S."/>
            <person name="Haridas S."/>
            <person name="Kuo A."/>
            <person name="Mondo S."/>
            <person name="Pangilinan J."/>
            <person name="Riley R."/>
            <person name="Labutti K."/>
            <person name="Andreopoulos B."/>
            <person name="Lipzen A."/>
            <person name="Chen C."/>
            <person name="Yanf M."/>
            <person name="Daum C."/>
            <person name="Ng V."/>
            <person name="Clum A."/>
            <person name="Steindorff A."/>
            <person name="Ohm R."/>
            <person name="Martin F."/>
            <person name="Silar P."/>
            <person name="Natvig D."/>
            <person name="Lalanne C."/>
            <person name="Gautier V."/>
            <person name="Ament-Velasquez S.L."/>
            <person name="Kruys A."/>
            <person name="Hutchinson M.I."/>
            <person name="Powell A.J."/>
            <person name="Barry K."/>
            <person name="Miller A.N."/>
            <person name="Grigoriev I.V."/>
            <person name="Debuchy R."/>
            <person name="Gladieux P."/>
            <person name="Thoren M.H."/>
            <person name="Johannesson H."/>
        </authorList>
    </citation>
    <scope>NUCLEOTIDE SEQUENCE</scope>
    <source>
        <strain evidence="4">CBS 606.72</strain>
    </source>
</reference>
<name>A0AA39WRP7_9PEZI</name>
<dbReference type="Pfam" id="PF23276">
    <property type="entry name" value="TPR_24"/>
    <property type="match status" value="1"/>
</dbReference>
<dbReference type="AlphaFoldDB" id="A0AA39WRP7"/>
<dbReference type="Gene3D" id="1.25.40.10">
    <property type="entry name" value="Tetratricopeptide repeat domain"/>
    <property type="match status" value="2"/>
</dbReference>
<proteinExistence type="predicted"/>
<protein>
    <recommendedName>
        <fullName evidence="3">Pentatricopeptide repeat-containing protein-mitochondrial domain-containing protein</fullName>
    </recommendedName>
</protein>
<keyword evidence="5" id="KW-1185">Reference proteome</keyword>
<feature type="compositionally biased region" description="Basic and acidic residues" evidence="2">
    <location>
        <begin position="592"/>
        <end position="606"/>
    </location>
</feature>
<evidence type="ECO:0000313" key="5">
    <source>
        <dbReference type="Proteomes" id="UP001175000"/>
    </source>
</evidence>
<dbReference type="InterPro" id="IPR057027">
    <property type="entry name" value="TPR_mt"/>
</dbReference>
<organism evidence="4 5">
    <name type="scientific">Immersiella caudata</name>
    <dbReference type="NCBI Taxonomy" id="314043"/>
    <lineage>
        <taxon>Eukaryota</taxon>
        <taxon>Fungi</taxon>
        <taxon>Dikarya</taxon>
        <taxon>Ascomycota</taxon>
        <taxon>Pezizomycotina</taxon>
        <taxon>Sordariomycetes</taxon>
        <taxon>Sordariomycetidae</taxon>
        <taxon>Sordariales</taxon>
        <taxon>Lasiosphaeriaceae</taxon>
        <taxon>Immersiella</taxon>
    </lineage>
</organism>
<evidence type="ECO:0000256" key="2">
    <source>
        <dbReference type="SAM" id="MobiDB-lite"/>
    </source>
</evidence>
<keyword evidence="1" id="KW-0677">Repeat</keyword>
<comment type="caution">
    <text evidence="4">The sequence shown here is derived from an EMBL/GenBank/DDBJ whole genome shotgun (WGS) entry which is preliminary data.</text>
</comment>
<evidence type="ECO:0000259" key="3">
    <source>
        <dbReference type="Pfam" id="PF23276"/>
    </source>
</evidence>
<feature type="region of interest" description="Disordered" evidence="2">
    <location>
        <begin position="580"/>
        <end position="620"/>
    </location>
</feature>
<feature type="domain" description="Pentatricopeptide repeat-containing protein-mitochondrial" evidence="3">
    <location>
        <begin position="305"/>
        <end position="435"/>
    </location>
</feature>
<dbReference type="PANTHER" id="PTHR47939:SF1">
    <property type="entry name" value="OS04G0684500 PROTEIN"/>
    <property type="match status" value="1"/>
</dbReference>
<evidence type="ECO:0000256" key="1">
    <source>
        <dbReference type="ARBA" id="ARBA00022737"/>
    </source>
</evidence>